<dbReference type="PRINTS" id="PR00364">
    <property type="entry name" value="DISEASERSIST"/>
</dbReference>
<evidence type="ECO:0000256" key="2">
    <source>
        <dbReference type="ARBA" id="ARBA00022821"/>
    </source>
</evidence>
<dbReference type="GO" id="GO:0006952">
    <property type="term" value="P:defense response"/>
    <property type="evidence" value="ECO:0007669"/>
    <property type="project" value="UniProtKB-KW"/>
</dbReference>
<proteinExistence type="predicted"/>
<keyword evidence="2" id="KW-0611">Plant defense</keyword>
<dbReference type="InterPro" id="IPR042197">
    <property type="entry name" value="Apaf_helical"/>
</dbReference>
<dbReference type="InterPro" id="IPR002182">
    <property type="entry name" value="NB-ARC"/>
</dbReference>
<accession>A0A5C7GP99</accession>
<protein>
    <recommendedName>
        <fullName evidence="4">NB-ARC domain-containing protein</fullName>
    </recommendedName>
</protein>
<name>A0A5C7GP99_9ROSI</name>
<dbReference type="AlphaFoldDB" id="A0A5C7GP99"/>
<dbReference type="Proteomes" id="UP000323000">
    <property type="component" value="Chromosome 4"/>
</dbReference>
<dbReference type="GO" id="GO:0043531">
    <property type="term" value="F:ADP binding"/>
    <property type="evidence" value="ECO:0007669"/>
    <property type="project" value="InterPro"/>
</dbReference>
<dbReference type="EMBL" id="VAHF01000025">
    <property type="protein sequence ID" value="TXG46651.1"/>
    <property type="molecule type" value="Genomic_DNA"/>
</dbReference>
<evidence type="ECO:0000313" key="6">
    <source>
        <dbReference type="EMBL" id="TXG64036.1"/>
    </source>
</evidence>
<dbReference type="PANTHER" id="PTHR33463">
    <property type="entry name" value="NB-ARC DOMAIN-CONTAINING PROTEIN-RELATED"/>
    <property type="match status" value="1"/>
</dbReference>
<dbReference type="Gene3D" id="3.40.50.300">
    <property type="entry name" value="P-loop containing nucleotide triphosphate hydrolases"/>
    <property type="match status" value="1"/>
</dbReference>
<reference evidence="7" key="1">
    <citation type="journal article" date="2019" name="Gigascience">
        <title>De novo genome assembly of the endangered Acer yangbiense, a plant species with extremely small populations endemic to Yunnan Province, China.</title>
        <authorList>
            <person name="Yang J."/>
            <person name="Wariss H.M."/>
            <person name="Tao L."/>
            <person name="Zhang R."/>
            <person name="Yun Q."/>
            <person name="Hollingsworth P."/>
            <person name="Dao Z."/>
            <person name="Luo G."/>
            <person name="Guo H."/>
            <person name="Ma Y."/>
            <person name="Sun W."/>
        </authorList>
    </citation>
    <scope>NUCLEOTIDE SEQUENCE [LARGE SCALE GENOMIC DNA]</scope>
    <source>
        <strain evidence="7">cv. Malutang</strain>
    </source>
</reference>
<dbReference type="SUPFAM" id="SSF52540">
    <property type="entry name" value="P-loop containing nucleoside triphosphate hydrolases"/>
    <property type="match status" value="1"/>
</dbReference>
<dbReference type="Gene3D" id="1.10.8.430">
    <property type="entry name" value="Helical domain of apoptotic protease-activating factors"/>
    <property type="match status" value="1"/>
</dbReference>
<keyword evidence="7" id="KW-1185">Reference proteome</keyword>
<keyword evidence="3" id="KW-0067">ATP-binding</keyword>
<comment type="caution">
    <text evidence="5">The sequence shown here is derived from an EMBL/GenBank/DDBJ whole genome shotgun (WGS) entry which is preliminary data.</text>
</comment>
<dbReference type="GO" id="GO:0005524">
    <property type="term" value="F:ATP binding"/>
    <property type="evidence" value="ECO:0007669"/>
    <property type="project" value="UniProtKB-KW"/>
</dbReference>
<dbReference type="InterPro" id="IPR027417">
    <property type="entry name" value="P-loop_NTPase"/>
</dbReference>
<evidence type="ECO:0000256" key="3">
    <source>
        <dbReference type="ARBA" id="ARBA00022840"/>
    </source>
</evidence>
<dbReference type="InterPro" id="IPR050905">
    <property type="entry name" value="Plant_NBS-LRR"/>
</dbReference>
<sequence length="273" mass="30509">MIGVHGMGGVGKTTLVKIVIVQAIEDKLFDAVVMVDVTENPIIKNIQAQIANELGLTLDKESLQGRAARLYGRLKKEKRVLVVLDNIWAELDLDVIGIPFSEEKKGSVTKDRDFSVDVLSLEEAGNLFWKKINVVDSAQKSDYDSIAIEIVKYYASLPVAIATIANALKNKSLSEWNDALDQLRKSSPRHIQGMDAKVYSAINLSYDFLESEEAKSLFLLSSLHNASTDIHINYFLGFFMGLYLFQDVSTIEQGRNRLHTLINKLIFMSIVGR</sequence>
<keyword evidence="1" id="KW-0547">Nucleotide-binding</keyword>
<gene>
    <name evidence="6" type="ORF">EZV62_011030</name>
    <name evidence="5" type="ORF">EZV62_027850</name>
</gene>
<feature type="domain" description="NB-ARC" evidence="4">
    <location>
        <begin position="1"/>
        <end position="107"/>
    </location>
</feature>
<organism evidence="5 7">
    <name type="scientific">Acer yangbiense</name>
    <dbReference type="NCBI Taxonomy" id="1000413"/>
    <lineage>
        <taxon>Eukaryota</taxon>
        <taxon>Viridiplantae</taxon>
        <taxon>Streptophyta</taxon>
        <taxon>Embryophyta</taxon>
        <taxon>Tracheophyta</taxon>
        <taxon>Spermatophyta</taxon>
        <taxon>Magnoliopsida</taxon>
        <taxon>eudicotyledons</taxon>
        <taxon>Gunneridae</taxon>
        <taxon>Pentapetalae</taxon>
        <taxon>rosids</taxon>
        <taxon>malvids</taxon>
        <taxon>Sapindales</taxon>
        <taxon>Sapindaceae</taxon>
        <taxon>Hippocastanoideae</taxon>
        <taxon>Acereae</taxon>
        <taxon>Acer</taxon>
    </lineage>
</organism>
<evidence type="ECO:0000256" key="1">
    <source>
        <dbReference type="ARBA" id="ARBA00022741"/>
    </source>
</evidence>
<dbReference type="EMBL" id="VAHF01000004">
    <property type="protein sequence ID" value="TXG64036.1"/>
    <property type="molecule type" value="Genomic_DNA"/>
</dbReference>
<reference evidence="5" key="2">
    <citation type="submission" date="2019-05" db="EMBL/GenBank/DDBJ databases">
        <authorList>
            <person name="Zhang R."/>
        </authorList>
    </citation>
    <scope>NUCLEOTIDE SEQUENCE [LARGE SCALE GENOMIC DNA]</scope>
    <source>
        <strain evidence="5">Malutang-1-2009seedling</strain>
        <tissue evidence="5">Leaf</tissue>
    </source>
</reference>
<dbReference type="Pfam" id="PF00931">
    <property type="entry name" value="NB-ARC"/>
    <property type="match status" value="1"/>
</dbReference>
<evidence type="ECO:0000313" key="7">
    <source>
        <dbReference type="Proteomes" id="UP000323000"/>
    </source>
</evidence>
<evidence type="ECO:0000313" key="5">
    <source>
        <dbReference type="EMBL" id="TXG46651.1"/>
    </source>
</evidence>
<evidence type="ECO:0000259" key="4">
    <source>
        <dbReference type="Pfam" id="PF00931"/>
    </source>
</evidence>
<dbReference type="PANTHER" id="PTHR33463:SF203">
    <property type="entry name" value="AAA+ ATPASE DOMAIN-CONTAINING PROTEIN"/>
    <property type="match status" value="1"/>
</dbReference>
<dbReference type="OrthoDB" id="1898799at2759"/>